<evidence type="ECO:0000313" key="14">
    <source>
        <dbReference type="EMBL" id="KAJ3226108.1"/>
    </source>
</evidence>
<keyword evidence="5 11" id="KW-1133">Transmembrane helix</keyword>
<dbReference type="EC" id="4.6.1.2" evidence="2"/>
<evidence type="ECO:0000256" key="3">
    <source>
        <dbReference type="ARBA" id="ARBA00022692"/>
    </source>
</evidence>
<protein>
    <recommendedName>
        <fullName evidence="2">guanylate cyclase</fullName>
        <ecNumber evidence="2">4.6.1.2</ecNumber>
    </recommendedName>
</protein>
<dbReference type="Gene3D" id="3.30.70.1230">
    <property type="entry name" value="Nucleotide cyclase"/>
    <property type="match status" value="1"/>
</dbReference>
<keyword evidence="3 11" id="KW-0812">Transmembrane</keyword>
<sequence>MEAFFSKITSTVSTQLIIAGAMGAGAILVLTIIVSSMIYCIKKNKRNTSIKLQEKHKREELLKDFIIQLDEIKPSEPVLQWVWQQQREHYQKVEPNWNSKNLLDGEAIITKTIENQQKGLLEKSNNNKNNSKTSLNRDELKPKKVETTFSQLRYTFISKKNGARITCLKYKISEGMLETVEENPDPLSVVVANSTSKLNQVGHFDEEKSIGQKLELRLKDENELKWLLDLKQLKHKNIGEFLSVALRQPLVHICYEFFGNGLIEDLIVKQRNTLSFNTRLLMAKNLLDGLSFIHESFIQSHGSLNLRNCFLDETFNLKITGFGVSQFVNDICPPEEEKNPVPIEKLFVAPELVSKYPNLGAGTQQGDVYSAAMMIYTILYQKIPFEKTKDLKEKVGRIVNDTETAVRPNLTNQIPAEYNELISLSWKFNCEERFSLPKLMLEFDQLANKSVKNYLQEAVPPTNTLILSNLDRYMHDLESSLFITQENCQKIIYQKSIEVDSLEKGKKSLEFNLDKELKIKKTLNLKLEKLAQESDKIEKTSISNIKAREEEIRNLKRELNTQEMETLNLEKDCTEIKNFFLPKPLGEIAQSQIQSPRKKDSPQRVNLEYNHSSSYEGVTIMVVTIVHFNRLVEQLSNSHLMLDLLRIYHDSIDMLLQSYPKIYWIDRISDTCIFVSGAPDENYRHAEDMADFALKLENWSRQTDLEWILGQGGRLFLRLGMHSGPITAGVVGRIPKFVLLGETVNLAAKIGAECSADELRISSVTKAILSNAHGYIFVENVDNKTKKNFTVLVGGPSF</sequence>
<keyword evidence="7" id="KW-0456">Lyase</keyword>
<dbReference type="PANTHER" id="PTHR11920">
    <property type="entry name" value="GUANYLYL CYCLASE"/>
    <property type="match status" value="1"/>
</dbReference>
<feature type="domain" description="Protein kinase" evidence="12">
    <location>
        <begin position="166"/>
        <end position="455"/>
    </location>
</feature>
<evidence type="ECO:0000256" key="5">
    <source>
        <dbReference type="ARBA" id="ARBA00022989"/>
    </source>
</evidence>
<dbReference type="InterPro" id="IPR011009">
    <property type="entry name" value="Kinase-like_dom_sf"/>
</dbReference>
<dbReference type="CDD" id="cd07302">
    <property type="entry name" value="CHD"/>
    <property type="match status" value="1"/>
</dbReference>
<dbReference type="Gene3D" id="1.10.510.10">
    <property type="entry name" value="Transferase(Phosphotransferase) domain 1"/>
    <property type="match status" value="1"/>
</dbReference>
<name>A0AAD5Y2R8_9FUNG</name>
<feature type="compositionally biased region" description="Low complexity" evidence="10">
    <location>
        <begin position="122"/>
        <end position="134"/>
    </location>
</feature>
<keyword evidence="15" id="KW-1185">Reference proteome</keyword>
<dbReference type="GO" id="GO:0007168">
    <property type="term" value="P:receptor guanylyl cyclase signaling pathway"/>
    <property type="evidence" value="ECO:0007669"/>
    <property type="project" value="TreeGrafter"/>
</dbReference>
<comment type="subcellular location">
    <subcellularLocation>
        <location evidence="1">Membrane</location>
        <topology evidence="1">Single-pass membrane protein</topology>
    </subcellularLocation>
</comment>
<evidence type="ECO:0000256" key="2">
    <source>
        <dbReference type="ARBA" id="ARBA00012202"/>
    </source>
</evidence>
<evidence type="ECO:0000256" key="4">
    <source>
        <dbReference type="ARBA" id="ARBA00022741"/>
    </source>
</evidence>
<evidence type="ECO:0000259" key="13">
    <source>
        <dbReference type="PROSITE" id="PS50125"/>
    </source>
</evidence>
<feature type="domain" description="Guanylate cyclase" evidence="13">
    <location>
        <begin position="619"/>
        <end position="751"/>
    </location>
</feature>
<dbReference type="SUPFAM" id="SSF56112">
    <property type="entry name" value="Protein kinase-like (PK-like)"/>
    <property type="match status" value="1"/>
</dbReference>
<dbReference type="PROSITE" id="PS50125">
    <property type="entry name" value="GUANYLATE_CYCLASE_2"/>
    <property type="match status" value="1"/>
</dbReference>
<dbReference type="InterPro" id="IPR050401">
    <property type="entry name" value="Cyclic_nucleotide_synthase"/>
</dbReference>
<organism evidence="14 15">
    <name type="scientific">Clydaea vesicula</name>
    <dbReference type="NCBI Taxonomy" id="447962"/>
    <lineage>
        <taxon>Eukaryota</taxon>
        <taxon>Fungi</taxon>
        <taxon>Fungi incertae sedis</taxon>
        <taxon>Chytridiomycota</taxon>
        <taxon>Chytridiomycota incertae sedis</taxon>
        <taxon>Chytridiomycetes</taxon>
        <taxon>Lobulomycetales</taxon>
        <taxon>Lobulomycetaceae</taxon>
        <taxon>Clydaea</taxon>
    </lineage>
</organism>
<dbReference type="GO" id="GO:0004672">
    <property type="term" value="F:protein kinase activity"/>
    <property type="evidence" value="ECO:0007669"/>
    <property type="project" value="InterPro"/>
</dbReference>
<dbReference type="GO" id="GO:0035556">
    <property type="term" value="P:intracellular signal transduction"/>
    <property type="evidence" value="ECO:0007669"/>
    <property type="project" value="InterPro"/>
</dbReference>
<evidence type="ECO:0000259" key="12">
    <source>
        <dbReference type="PROSITE" id="PS50011"/>
    </source>
</evidence>
<reference evidence="14" key="1">
    <citation type="submission" date="2020-05" db="EMBL/GenBank/DDBJ databases">
        <title>Phylogenomic resolution of chytrid fungi.</title>
        <authorList>
            <person name="Stajich J.E."/>
            <person name="Amses K."/>
            <person name="Simmons R."/>
            <person name="Seto K."/>
            <person name="Myers J."/>
            <person name="Bonds A."/>
            <person name="Quandt C.A."/>
            <person name="Barry K."/>
            <person name="Liu P."/>
            <person name="Grigoriev I."/>
            <person name="Longcore J.E."/>
            <person name="James T.Y."/>
        </authorList>
    </citation>
    <scope>NUCLEOTIDE SEQUENCE</scope>
    <source>
        <strain evidence="14">JEL0476</strain>
    </source>
</reference>
<evidence type="ECO:0000256" key="7">
    <source>
        <dbReference type="ARBA" id="ARBA00023239"/>
    </source>
</evidence>
<dbReference type="SUPFAM" id="SSF55073">
    <property type="entry name" value="Nucleotide cyclase"/>
    <property type="match status" value="1"/>
</dbReference>
<dbReference type="GO" id="GO:0004016">
    <property type="term" value="F:adenylate cyclase activity"/>
    <property type="evidence" value="ECO:0007669"/>
    <property type="project" value="TreeGrafter"/>
</dbReference>
<feature type="region of interest" description="Disordered" evidence="10">
    <location>
        <begin position="119"/>
        <end position="139"/>
    </location>
</feature>
<evidence type="ECO:0000256" key="8">
    <source>
        <dbReference type="ARBA" id="ARBA00023293"/>
    </source>
</evidence>
<feature type="coiled-coil region" evidence="9">
    <location>
        <begin position="513"/>
        <end position="572"/>
    </location>
</feature>
<dbReference type="InterPro" id="IPR000719">
    <property type="entry name" value="Prot_kinase_dom"/>
</dbReference>
<comment type="caution">
    <text evidence="14">The sequence shown here is derived from an EMBL/GenBank/DDBJ whole genome shotgun (WGS) entry which is preliminary data.</text>
</comment>
<dbReference type="AlphaFoldDB" id="A0AAD5Y2R8"/>
<dbReference type="PANTHER" id="PTHR11920:SF335">
    <property type="entry name" value="GUANYLATE CYCLASE"/>
    <property type="match status" value="1"/>
</dbReference>
<dbReference type="Pfam" id="PF00211">
    <property type="entry name" value="Guanylate_cyc"/>
    <property type="match status" value="1"/>
</dbReference>
<keyword evidence="6 11" id="KW-0472">Membrane</keyword>
<dbReference type="GO" id="GO:0005886">
    <property type="term" value="C:plasma membrane"/>
    <property type="evidence" value="ECO:0007669"/>
    <property type="project" value="TreeGrafter"/>
</dbReference>
<dbReference type="PROSITE" id="PS50011">
    <property type="entry name" value="PROTEIN_KINASE_DOM"/>
    <property type="match status" value="1"/>
</dbReference>
<dbReference type="GO" id="GO:0001653">
    <property type="term" value="F:peptide receptor activity"/>
    <property type="evidence" value="ECO:0007669"/>
    <property type="project" value="TreeGrafter"/>
</dbReference>
<keyword evidence="9" id="KW-0175">Coiled coil</keyword>
<dbReference type="GO" id="GO:0004383">
    <property type="term" value="F:guanylate cyclase activity"/>
    <property type="evidence" value="ECO:0007669"/>
    <property type="project" value="UniProtKB-EC"/>
</dbReference>
<dbReference type="Proteomes" id="UP001211065">
    <property type="component" value="Unassembled WGS sequence"/>
</dbReference>
<accession>A0AAD5Y2R8</accession>
<dbReference type="InterPro" id="IPR029787">
    <property type="entry name" value="Nucleotide_cyclase"/>
</dbReference>
<dbReference type="GO" id="GO:0005524">
    <property type="term" value="F:ATP binding"/>
    <property type="evidence" value="ECO:0007669"/>
    <property type="project" value="InterPro"/>
</dbReference>
<evidence type="ECO:0000256" key="6">
    <source>
        <dbReference type="ARBA" id="ARBA00023136"/>
    </source>
</evidence>
<feature type="transmembrane region" description="Helical" evidence="11">
    <location>
        <begin position="16"/>
        <end position="41"/>
    </location>
</feature>
<keyword evidence="8" id="KW-0141">cGMP biosynthesis</keyword>
<dbReference type="Pfam" id="PF00069">
    <property type="entry name" value="Pkinase"/>
    <property type="match status" value="1"/>
</dbReference>
<dbReference type="InterPro" id="IPR001054">
    <property type="entry name" value="A/G_cyclase"/>
</dbReference>
<dbReference type="EMBL" id="JADGJW010000044">
    <property type="protein sequence ID" value="KAJ3226108.1"/>
    <property type="molecule type" value="Genomic_DNA"/>
</dbReference>
<proteinExistence type="predicted"/>
<dbReference type="SMART" id="SM00044">
    <property type="entry name" value="CYCc"/>
    <property type="match status" value="1"/>
</dbReference>
<keyword evidence="4" id="KW-0547">Nucleotide-binding</keyword>
<evidence type="ECO:0000256" key="1">
    <source>
        <dbReference type="ARBA" id="ARBA00004167"/>
    </source>
</evidence>
<evidence type="ECO:0000256" key="10">
    <source>
        <dbReference type="SAM" id="MobiDB-lite"/>
    </source>
</evidence>
<evidence type="ECO:0000256" key="11">
    <source>
        <dbReference type="SAM" id="Phobius"/>
    </source>
</evidence>
<gene>
    <name evidence="14" type="primary">GUCY2G</name>
    <name evidence="14" type="ORF">HK099_005577</name>
</gene>
<evidence type="ECO:0000256" key="9">
    <source>
        <dbReference type="SAM" id="Coils"/>
    </source>
</evidence>
<evidence type="ECO:0000313" key="15">
    <source>
        <dbReference type="Proteomes" id="UP001211065"/>
    </source>
</evidence>